<evidence type="ECO:0000313" key="6">
    <source>
        <dbReference type="Proteomes" id="UP000426246"/>
    </source>
</evidence>
<dbReference type="PANTHER" id="PTHR43280:SF2">
    <property type="entry name" value="HTH-TYPE TRANSCRIPTIONAL REGULATOR EXSA"/>
    <property type="match status" value="1"/>
</dbReference>
<keyword evidence="2" id="KW-0238">DNA-binding</keyword>
<dbReference type="InterPro" id="IPR037923">
    <property type="entry name" value="HTH-like"/>
</dbReference>
<accession>A0A6B8RQV9</accession>
<evidence type="ECO:0000256" key="2">
    <source>
        <dbReference type="ARBA" id="ARBA00023125"/>
    </source>
</evidence>
<keyword evidence="3" id="KW-0804">Transcription</keyword>
<dbReference type="Gene3D" id="1.10.10.60">
    <property type="entry name" value="Homeodomain-like"/>
    <property type="match status" value="2"/>
</dbReference>
<dbReference type="InterPro" id="IPR003313">
    <property type="entry name" value="AraC-bd"/>
</dbReference>
<dbReference type="InterPro" id="IPR009057">
    <property type="entry name" value="Homeodomain-like_sf"/>
</dbReference>
<proteinExistence type="predicted"/>
<evidence type="ECO:0000313" key="5">
    <source>
        <dbReference type="EMBL" id="QGQ98194.1"/>
    </source>
</evidence>
<protein>
    <submittedName>
        <fullName evidence="5">AraC family transcriptional regulator</fullName>
    </submittedName>
</protein>
<reference evidence="6" key="1">
    <citation type="submission" date="2018-11" db="EMBL/GenBank/DDBJ databases">
        <title>Complete genome sequence of Paenibacillus sp. ML311-T8.</title>
        <authorList>
            <person name="Nam Y.-D."/>
            <person name="Kang J."/>
            <person name="Chung W.-H."/>
            <person name="Park Y.S."/>
        </authorList>
    </citation>
    <scope>NUCLEOTIDE SEQUENCE [LARGE SCALE GENOMIC DNA]</scope>
    <source>
        <strain evidence="6">ML311-T8</strain>
    </source>
</reference>
<gene>
    <name evidence="5" type="ORF">EHS13_26565</name>
</gene>
<keyword evidence="6" id="KW-1185">Reference proteome</keyword>
<evidence type="ECO:0000256" key="3">
    <source>
        <dbReference type="ARBA" id="ARBA00023163"/>
    </source>
</evidence>
<dbReference type="EMBL" id="CP034235">
    <property type="protein sequence ID" value="QGQ98194.1"/>
    <property type="molecule type" value="Genomic_DNA"/>
</dbReference>
<dbReference type="GO" id="GO:0043565">
    <property type="term" value="F:sequence-specific DNA binding"/>
    <property type="evidence" value="ECO:0007669"/>
    <property type="project" value="InterPro"/>
</dbReference>
<dbReference type="PRINTS" id="PR00032">
    <property type="entry name" value="HTHARAC"/>
</dbReference>
<dbReference type="Pfam" id="PF02311">
    <property type="entry name" value="AraC_binding"/>
    <property type="match status" value="1"/>
</dbReference>
<evidence type="ECO:0000259" key="4">
    <source>
        <dbReference type="PROSITE" id="PS01124"/>
    </source>
</evidence>
<dbReference type="KEGG" id="ppsc:EHS13_26565"/>
<dbReference type="RefSeq" id="WP_155703296.1">
    <property type="nucleotide sequence ID" value="NZ_CP034235.1"/>
</dbReference>
<dbReference type="SMART" id="SM00342">
    <property type="entry name" value="HTH_ARAC"/>
    <property type="match status" value="1"/>
</dbReference>
<dbReference type="SUPFAM" id="SSF51215">
    <property type="entry name" value="Regulatory protein AraC"/>
    <property type="match status" value="1"/>
</dbReference>
<organism evidence="5 6">
    <name type="scientific">Paenibacillus psychroresistens</name>
    <dbReference type="NCBI Taxonomy" id="1778678"/>
    <lineage>
        <taxon>Bacteria</taxon>
        <taxon>Bacillati</taxon>
        <taxon>Bacillota</taxon>
        <taxon>Bacilli</taxon>
        <taxon>Bacillales</taxon>
        <taxon>Paenibacillaceae</taxon>
        <taxon>Paenibacillus</taxon>
    </lineage>
</organism>
<dbReference type="PANTHER" id="PTHR43280">
    <property type="entry name" value="ARAC-FAMILY TRANSCRIPTIONAL REGULATOR"/>
    <property type="match status" value="1"/>
</dbReference>
<dbReference type="Proteomes" id="UP000426246">
    <property type="component" value="Chromosome"/>
</dbReference>
<dbReference type="PROSITE" id="PS00041">
    <property type="entry name" value="HTH_ARAC_FAMILY_1"/>
    <property type="match status" value="1"/>
</dbReference>
<sequence length="290" mass="34460">MDLNNLSPYIRVALDDYIESPYFIKERVIFDYELLFVKAGEIKVTVENKTYLGLPGDIFLFKPMQSHSIYLLNNKTLHQPHIHFDLYYQSDSPEVNVSFKPLQAMNEQEKQWFREDVTQFEMNPLPNHIRLTKPAVIEKLIYDIIFELERKFPYYEASAKGLFTSLWIQLLREHDWNTHKYLLSNWEQLDRIKNYISHNANKELTLNELSSFANLSKYYLCRLFKSGFGMSPIQYHLQVRMEKAKQMIQFSSHSLTYIAEEFGFHSIHAFSRAFRKLEGVSPSSFRKVKN</sequence>
<dbReference type="PROSITE" id="PS01124">
    <property type="entry name" value="HTH_ARAC_FAMILY_2"/>
    <property type="match status" value="1"/>
</dbReference>
<feature type="domain" description="HTH araC/xylS-type" evidence="4">
    <location>
        <begin position="190"/>
        <end position="288"/>
    </location>
</feature>
<dbReference type="SUPFAM" id="SSF46689">
    <property type="entry name" value="Homeodomain-like"/>
    <property type="match status" value="2"/>
</dbReference>
<keyword evidence="1" id="KW-0805">Transcription regulation</keyword>
<dbReference type="OrthoDB" id="2831254at2"/>
<dbReference type="InterPro" id="IPR018062">
    <property type="entry name" value="HTH_AraC-typ_CS"/>
</dbReference>
<dbReference type="InterPro" id="IPR020449">
    <property type="entry name" value="Tscrpt_reg_AraC-type_HTH"/>
</dbReference>
<name>A0A6B8RQV9_9BACL</name>
<evidence type="ECO:0000256" key="1">
    <source>
        <dbReference type="ARBA" id="ARBA00023015"/>
    </source>
</evidence>
<dbReference type="Pfam" id="PF12833">
    <property type="entry name" value="HTH_18"/>
    <property type="match status" value="1"/>
</dbReference>
<dbReference type="AlphaFoldDB" id="A0A6B8RQV9"/>
<dbReference type="GO" id="GO:0003700">
    <property type="term" value="F:DNA-binding transcription factor activity"/>
    <property type="evidence" value="ECO:0007669"/>
    <property type="project" value="InterPro"/>
</dbReference>
<dbReference type="InterPro" id="IPR018060">
    <property type="entry name" value="HTH_AraC"/>
</dbReference>